<dbReference type="GO" id="GO:0016810">
    <property type="term" value="F:hydrolase activity, acting on carbon-nitrogen (but not peptide) bonds"/>
    <property type="evidence" value="ECO:0007669"/>
    <property type="project" value="InterPro"/>
</dbReference>
<sequence>MNLDLILRGAHIITLEDERPRAHAIGILHGRIAGFDDELAGCTATAELDLAGATIVPGFIDAHCHTTWWGLGLESVDLQHARGLDELYILLEAETARLEDLGGADAWLHGTGFNHEHHGGAFPDIARLDAITGNRPLYLRHVSGHQAITNTATLALAGALEPGFEDPVGGAVVRDAHGRPTGVVEEAAQGLVQSLLLPYSREVIVDALDAATARYAMEGITSFTEAGIAAGWIGHSPLEVDAYQHARRTGRLHARAQLMPTLDALHEVTGHTEDLHGSTGRGLDLGLGAGFGDDWVSLGPVKVFLDGSLLGATAAVTEDFCGHPHNHGYLLDDAASYREKVTAAYRAGWPIALHAIGDAAIDLALEIVIGCQEAYGHNPLPNRIEHFGIARPDQVVLAADHSIAVTPQAAFIGPLGDQMAQLVGPDREGWLYRGRTIVDAGGILAGSSDLPVSDNSVRRGLQAWVDRRTSTGRVLGGVHDDGTPLEGLSPEEALRAYTCWAAAATGTAEDKGTLRTGKLADLVVLSGSPLDVPDIAALDVLATIVGGRFTHTTFIPDLPKGTPA</sequence>
<dbReference type="Pfam" id="PF07969">
    <property type="entry name" value="Amidohydro_3"/>
    <property type="match status" value="1"/>
</dbReference>
<keyword evidence="3" id="KW-1185">Reference proteome</keyword>
<evidence type="ECO:0000313" key="3">
    <source>
        <dbReference type="Proteomes" id="UP000323410"/>
    </source>
</evidence>
<dbReference type="Proteomes" id="UP000323410">
    <property type="component" value="Unassembled WGS sequence"/>
</dbReference>
<evidence type="ECO:0000259" key="1">
    <source>
        <dbReference type="Pfam" id="PF07969"/>
    </source>
</evidence>
<dbReference type="PANTHER" id="PTHR22642">
    <property type="entry name" value="IMIDAZOLONEPROPIONASE"/>
    <property type="match status" value="1"/>
</dbReference>
<dbReference type="EMBL" id="VSLD01000002">
    <property type="protein sequence ID" value="TYC99581.1"/>
    <property type="molecule type" value="Genomic_DNA"/>
</dbReference>
<evidence type="ECO:0000313" key="2">
    <source>
        <dbReference type="EMBL" id="TYC99581.1"/>
    </source>
</evidence>
<dbReference type="Gene3D" id="3.10.310.70">
    <property type="match status" value="1"/>
</dbReference>
<keyword evidence="2" id="KW-0378">Hydrolase</keyword>
<dbReference type="InterPro" id="IPR013108">
    <property type="entry name" value="Amidohydro_3"/>
</dbReference>
<proteinExistence type="predicted"/>
<dbReference type="InterPro" id="IPR032466">
    <property type="entry name" value="Metal_Hydrolase"/>
</dbReference>
<dbReference type="PANTHER" id="PTHR22642:SF2">
    <property type="entry name" value="PROTEIN LONG AFTER FAR-RED 3"/>
    <property type="match status" value="1"/>
</dbReference>
<dbReference type="InterPro" id="IPR033932">
    <property type="entry name" value="YtcJ-like"/>
</dbReference>
<dbReference type="CDD" id="cd01300">
    <property type="entry name" value="YtcJ_like"/>
    <property type="match status" value="1"/>
</dbReference>
<organism evidence="2 3">
    <name type="scientific">Arthrobacter echini</name>
    <dbReference type="NCBI Taxonomy" id="1529066"/>
    <lineage>
        <taxon>Bacteria</taxon>
        <taxon>Bacillati</taxon>
        <taxon>Actinomycetota</taxon>
        <taxon>Actinomycetes</taxon>
        <taxon>Micrococcales</taxon>
        <taxon>Micrococcaceae</taxon>
        <taxon>Arthrobacter</taxon>
    </lineage>
</organism>
<dbReference type="OrthoDB" id="3173428at2"/>
<comment type="caution">
    <text evidence="2">The sequence shown here is derived from an EMBL/GenBank/DDBJ whole genome shotgun (WGS) entry which is preliminary data.</text>
</comment>
<dbReference type="Gene3D" id="2.30.40.10">
    <property type="entry name" value="Urease, subunit C, domain 1"/>
    <property type="match status" value="1"/>
</dbReference>
<dbReference type="SUPFAM" id="SSF51338">
    <property type="entry name" value="Composite domain of metallo-dependent hydrolases"/>
    <property type="match status" value="1"/>
</dbReference>
<gene>
    <name evidence="2" type="ORF">FQ377_06425</name>
</gene>
<dbReference type="Gene3D" id="3.20.20.140">
    <property type="entry name" value="Metal-dependent hydrolases"/>
    <property type="match status" value="1"/>
</dbReference>
<dbReference type="SUPFAM" id="SSF51556">
    <property type="entry name" value="Metallo-dependent hydrolases"/>
    <property type="match status" value="1"/>
</dbReference>
<feature type="domain" description="Amidohydrolase 3" evidence="1">
    <location>
        <begin position="47"/>
        <end position="550"/>
    </location>
</feature>
<dbReference type="RefSeq" id="WP_148600400.1">
    <property type="nucleotide sequence ID" value="NZ_VSLD01000002.1"/>
</dbReference>
<dbReference type="AlphaFoldDB" id="A0A5D0XT88"/>
<accession>A0A5D0XT88</accession>
<reference evidence="2 3" key="1">
    <citation type="submission" date="2019-08" db="EMBL/GenBank/DDBJ databases">
        <title>Genone of Arthrobacter echini P9.</title>
        <authorList>
            <person name="Bowman J.P."/>
        </authorList>
    </citation>
    <scope>NUCLEOTIDE SEQUENCE [LARGE SCALE GENOMIC DNA]</scope>
    <source>
        <strain evidence="2 3">P9</strain>
    </source>
</reference>
<name>A0A5D0XT88_9MICC</name>
<protein>
    <submittedName>
        <fullName evidence="2">Amidohydrolase</fullName>
    </submittedName>
</protein>
<dbReference type="InterPro" id="IPR011059">
    <property type="entry name" value="Metal-dep_hydrolase_composite"/>
</dbReference>